<keyword evidence="5 8" id="KW-1133">Transmembrane helix</keyword>
<feature type="compositionally biased region" description="Acidic residues" evidence="7">
    <location>
        <begin position="760"/>
        <end position="780"/>
    </location>
</feature>
<proteinExistence type="inferred from homology"/>
<reference evidence="9 10" key="1">
    <citation type="journal article" date="2021" name="Pathogens">
        <title>Isolation and Characterization of Kingella bonacorsii sp. nov., A Novel Kingella Species Detected in a Stable Periodontitis Subject.</title>
        <authorList>
            <person name="Antezack A."/>
            <person name="Boxberger M."/>
            <person name="Rolland C."/>
            <person name="Monnet-Corti V."/>
            <person name="La Scola B."/>
        </authorList>
    </citation>
    <scope>NUCLEOTIDE SEQUENCE [LARGE SCALE GENOMIC DNA]</scope>
    <source>
        <strain evidence="9 10">Marseille-Q4569</strain>
    </source>
</reference>
<dbReference type="InterPro" id="IPR027417">
    <property type="entry name" value="P-loop_NTPase"/>
</dbReference>
<feature type="region of interest" description="Disordered" evidence="7">
    <location>
        <begin position="756"/>
        <end position="780"/>
    </location>
</feature>
<evidence type="ECO:0000313" key="9">
    <source>
        <dbReference type="EMBL" id="MBK0397037.1"/>
    </source>
</evidence>
<keyword evidence="4 8" id="KW-0812">Transmembrane</keyword>
<dbReference type="InterPro" id="IPR003688">
    <property type="entry name" value="TraG/VirD4"/>
</dbReference>
<evidence type="ECO:0000256" key="7">
    <source>
        <dbReference type="SAM" id="MobiDB-lite"/>
    </source>
</evidence>
<dbReference type="InterPro" id="IPR051539">
    <property type="entry name" value="T4SS-coupling_protein"/>
</dbReference>
<keyword evidence="10" id="KW-1185">Reference proteome</keyword>
<evidence type="ECO:0000256" key="2">
    <source>
        <dbReference type="ARBA" id="ARBA00008806"/>
    </source>
</evidence>
<dbReference type="PANTHER" id="PTHR37937">
    <property type="entry name" value="CONJUGATIVE TRANSFER: DNA TRANSPORT"/>
    <property type="match status" value="1"/>
</dbReference>
<keyword evidence="3" id="KW-1003">Cell membrane</keyword>
<evidence type="ECO:0000256" key="6">
    <source>
        <dbReference type="ARBA" id="ARBA00023136"/>
    </source>
</evidence>
<feature type="transmembrane region" description="Helical" evidence="8">
    <location>
        <begin position="9"/>
        <end position="32"/>
    </location>
</feature>
<evidence type="ECO:0000256" key="3">
    <source>
        <dbReference type="ARBA" id="ARBA00022475"/>
    </source>
</evidence>
<dbReference type="Proteomes" id="UP000614058">
    <property type="component" value="Unassembled WGS sequence"/>
</dbReference>
<keyword evidence="6 8" id="KW-0472">Membrane</keyword>
<organism evidence="9 10">
    <name type="scientific">Kingella bonacorsii</name>
    <dbReference type="NCBI Taxonomy" id="2796361"/>
    <lineage>
        <taxon>Bacteria</taxon>
        <taxon>Pseudomonadati</taxon>
        <taxon>Pseudomonadota</taxon>
        <taxon>Betaproteobacteria</taxon>
        <taxon>Neisseriales</taxon>
        <taxon>Neisseriaceae</taxon>
        <taxon>Kingella</taxon>
    </lineage>
</organism>
<evidence type="ECO:0000313" key="10">
    <source>
        <dbReference type="Proteomes" id="UP000614058"/>
    </source>
</evidence>
<feature type="compositionally biased region" description="Polar residues" evidence="7">
    <location>
        <begin position="581"/>
        <end position="592"/>
    </location>
</feature>
<protein>
    <submittedName>
        <fullName evidence="9">Type IV secretory system conjugative DNA transfer family protein</fullName>
    </submittedName>
</protein>
<feature type="region of interest" description="Disordered" evidence="7">
    <location>
        <begin position="571"/>
        <end position="593"/>
    </location>
</feature>
<gene>
    <name evidence="9" type="ORF">JDW22_10730</name>
</gene>
<evidence type="ECO:0000256" key="5">
    <source>
        <dbReference type="ARBA" id="ARBA00022989"/>
    </source>
</evidence>
<dbReference type="SUPFAM" id="SSF52540">
    <property type="entry name" value="P-loop containing nucleoside triphosphate hydrolases"/>
    <property type="match status" value="1"/>
</dbReference>
<dbReference type="RefSeq" id="WP_003793609.1">
    <property type="nucleotide sequence ID" value="NZ_JAEHNZ010000004.1"/>
</dbReference>
<evidence type="ECO:0000256" key="4">
    <source>
        <dbReference type="ARBA" id="ARBA00022692"/>
    </source>
</evidence>
<comment type="similarity">
    <text evidence="2">Belongs to the VirD4/TraG family.</text>
</comment>
<comment type="subcellular location">
    <subcellularLocation>
        <location evidence="1">Cell membrane</location>
        <topology evidence="1">Multi-pass membrane protein</topology>
    </subcellularLocation>
</comment>
<dbReference type="GeneID" id="84907273"/>
<dbReference type="EMBL" id="JAEHNZ010000004">
    <property type="protein sequence ID" value="MBK0397037.1"/>
    <property type="molecule type" value="Genomic_DNA"/>
</dbReference>
<sequence>MSEPSKKPLVILGIILTPPAALGGLFLGAMLFTRWQALKTPASLGVLPRYFAHTHQMSPTMHTAFIASCALAGIITLAPALMILVATFMKPKRELHGSARFANRAEIFQAGLLNKPKIGKPADKRNQKQTDQAEYPALLLGKYKGQLLRWMDNGFVLVAARTRAGKGVSIIVPNCLNYRDSMVVYDPKFENFLLTAGFRAQAGQKVFLFNPGGLMPGISKAAFEERDEHGNIVSDADHVAQLAQQAEKLSQNICSHRWNPFTYISRNPLFTYRDLSNMAAIMYPMDGGGKNGNAFWIESARKLFVGLSLYMIETEAERPTRDADYKQRSSLGYLYRLATQTHSVSHSSNQQESDSNEETSNNLQAWLKSELDYRAQSEAPLSDACHTLLADFANGNAKTNADIISTFTQPLGIFLDPIVEAVTSDDDFRLDDIRRCRMTVYLGIKPTETGTFARLTNLFFSQLINVNVEQGLPENNLNPATGKTTLPHQCLLLMDEFTALGNVPAIMDGVSYVAGYGLRLMIIVQSPAQIEAVYGRENARTFFTNFACRVMFTPRDQTEAKEYSEILGNETVKAKSKSRSTGRGTSHSQSISEQKRALMYDTEIKQMPMDKCILDMAAMPPIYADKIRYYDDPLFKERAKIPPPTIPIVEPTLSKVRYVVPKKEKKAKPLKQHEIQIETANNKDPFAQHLVNELALGMSQNLADFPNVDGNEKLGQFATGIQNLWRLDDMPTCMSVLASGMKNPSQSLEAMIDAIPASSADDDDEWEAQDYSQDDDWQSG</sequence>
<name>A0ABS1BUR9_9NEIS</name>
<dbReference type="CDD" id="cd01127">
    <property type="entry name" value="TrwB_TraG_TraD_VirD4"/>
    <property type="match status" value="1"/>
</dbReference>
<evidence type="ECO:0000256" key="8">
    <source>
        <dbReference type="SAM" id="Phobius"/>
    </source>
</evidence>
<comment type="caution">
    <text evidence="9">The sequence shown here is derived from an EMBL/GenBank/DDBJ whole genome shotgun (WGS) entry which is preliminary data.</text>
</comment>
<dbReference type="PANTHER" id="PTHR37937:SF1">
    <property type="entry name" value="CONJUGATIVE TRANSFER: DNA TRANSPORT"/>
    <property type="match status" value="1"/>
</dbReference>
<accession>A0ABS1BUR9</accession>
<evidence type="ECO:0000256" key="1">
    <source>
        <dbReference type="ARBA" id="ARBA00004651"/>
    </source>
</evidence>
<dbReference type="Gene3D" id="3.40.50.300">
    <property type="entry name" value="P-loop containing nucleotide triphosphate hydrolases"/>
    <property type="match status" value="1"/>
</dbReference>
<feature type="transmembrane region" description="Helical" evidence="8">
    <location>
        <begin position="64"/>
        <end position="88"/>
    </location>
</feature>
<dbReference type="Pfam" id="PF02534">
    <property type="entry name" value="T4SS-DNA_transf"/>
    <property type="match status" value="2"/>
</dbReference>